<evidence type="ECO:0000313" key="6">
    <source>
        <dbReference type="Proteomes" id="UP000291117"/>
    </source>
</evidence>
<dbReference type="Proteomes" id="UP000291117">
    <property type="component" value="Unassembled WGS sequence"/>
</dbReference>
<dbReference type="PANTHER" id="PTHR43280:SF32">
    <property type="entry name" value="TRANSCRIPTIONAL REGULATORY PROTEIN"/>
    <property type="match status" value="1"/>
</dbReference>
<reference evidence="5 6" key="1">
    <citation type="submission" date="2019-02" db="EMBL/GenBank/DDBJ databases">
        <title>Pedobacter sp. RP-3-8 sp. nov., isolated from Arctic soil.</title>
        <authorList>
            <person name="Dahal R.H."/>
        </authorList>
    </citation>
    <scope>NUCLEOTIDE SEQUENCE [LARGE SCALE GENOMIC DNA]</scope>
    <source>
        <strain evidence="5 6">RP-3-8</strain>
    </source>
</reference>
<dbReference type="RefSeq" id="WP_131606991.1">
    <property type="nucleotide sequence ID" value="NZ_SJSM01000001.1"/>
</dbReference>
<dbReference type="InterPro" id="IPR037923">
    <property type="entry name" value="HTH-like"/>
</dbReference>
<keyword evidence="2" id="KW-0238">DNA-binding</keyword>
<dbReference type="Gene3D" id="2.60.120.10">
    <property type="entry name" value="Jelly Rolls"/>
    <property type="match status" value="1"/>
</dbReference>
<protein>
    <submittedName>
        <fullName evidence="5">AraC family transcriptional regulator</fullName>
    </submittedName>
</protein>
<evidence type="ECO:0000256" key="1">
    <source>
        <dbReference type="ARBA" id="ARBA00023015"/>
    </source>
</evidence>
<dbReference type="Pfam" id="PF02311">
    <property type="entry name" value="AraC_binding"/>
    <property type="match status" value="1"/>
</dbReference>
<name>A0A4R0NKV0_9SPHI</name>
<sequence length="290" mass="33691">MKKTDIEIVQLTKNQIGIEIIPTSDHTTLGDRREKVFSPHRHDHYTCFFLESGHVNFNFDFQNFDIQRSSLVISRPGQVHQLGFTKDIKGWFLAFDTSIIDQNARMLIEQSLSNLVLLRLDEDEKKWIVGLIELMYAAASEKQPSNLHTEIIKTLINAFFYKAAILFQAQENERIKAYSLRGIEITKQFRQLVKAHFLLLKKPADYASMMSITVSYLNDTLKLVTGFSSTWFIQNELFTEAQRLLFYTDKSIKEIAFELGYEDYKYFIRLFGKKVGTSPANFRKTNKPSS</sequence>
<dbReference type="SUPFAM" id="SSF51215">
    <property type="entry name" value="Regulatory protein AraC"/>
    <property type="match status" value="1"/>
</dbReference>
<evidence type="ECO:0000313" key="5">
    <source>
        <dbReference type="EMBL" id="TCC99614.1"/>
    </source>
</evidence>
<evidence type="ECO:0000259" key="4">
    <source>
        <dbReference type="PROSITE" id="PS01124"/>
    </source>
</evidence>
<dbReference type="SMART" id="SM00342">
    <property type="entry name" value="HTH_ARAC"/>
    <property type="match status" value="1"/>
</dbReference>
<keyword evidence="3" id="KW-0804">Transcription</keyword>
<keyword evidence="6" id="KW-1185">Reference proteome</keyword>
<proteinExistence type="predicted"/>
<dbReference type="PROSITE" id="PS01124">
    <property type="entry name" value="HTH_ARAC_FAMILY_2"/>
    <property type="match status" value="1"/>
</dbReference>
<dbReference type="Pfam" id="PF12833">
    <property type="entry name" value="HTH_18"/>
    <property type="match status" value="1"/>
</dbReference>
<evidence type="ECO:0000256" key="2">
    <source>
        <dbReference type="ARBA" id="ARBA00023125"/>
    </source>
</evidence>
<dbReference type="PRINTS" id="PR00032">
    <property type="entry name" value="HTHARAC"/>
</dbReference>
<feature type="domain" description="HTH araC/xylS-type" evidence="4">
    <location>
        <begin position="187"/>
        <end position="285"/>
    </location>
</feature>
<comment type="caution">
    <text evidence="5">The sequence shown here is derived from an EMBL/GenBank/DDBJ whole genome shotgun (WGS) entry which is preliminary data.</text>
</comment>
<accession>A0A4R0NKV0</accession>
<dbReference type="InterPro" id="IPR003313">
    <property type="entry name" value="AraC-bd"/>
</dbReference>
<dbReference type="EMBL" id="SJSM01000001">
    <property type="protein sequence ID" value="TCC99614.1"/>
    <property type="molecule type" value="Genomic_DNA"/>
</dbReference>
<dbReference type="SUPFAM" id="SSF46689">
    <property type="entry name" value="Homeodomain-like"/>
    <property type="match status" value="1"/>
</dbReference>
<dbReference type="GO" id="GO:0043565">
    <property type="term" value="F:sequence-specific DNA binding"/>
    <property type="evidence" value="ECO:0007669"/>
    <property type="project" value="InterPro"/>
</dbReference>
<dbReference type="InterPro" id="IPR014710">
    <property type="entry name" value="RmlC-like_jellyroll"/>
</dbReference>
<dbReference type="OrthoDB" id="2585681at2"/>
<keyword evidence="1" id="KW-0805">Transcription regulation</keyword>
<dbReference type="PANTHER" id="PTHR43280">
    <property type="entry name" value="ARAC-FAMILY TRANSCRIPTIONAL REGULATOR"/>
    <property type="match status" value="1"/>
</dbReference>
<dbReference type="AlphaFoldDB" id="A0A4R0NKV0"/>
<dbReference type="GO" id="GO:0003700">
    <property type="term" value="F:DNA-binding transcription factor activity"/>
    <property type="evidence" value="ECO:0007669"/>
    <property type="project" value="InterPro"/>
</dbReference>
<dbReference type="InterPro" id="IPR018060">
    <property type="entry name" value="HTH_AraC"/>
</dbReference>
<dbReference type="Gene3D" id="1.10.10.60">
    <property type="entry name" value="Homeodomain-like"/>
    <property type="match status" value="1"/>
</dbReference>
<dbReference type="InterPro" id="IPR020449">
    <property type="entry name" value="Tscrpt_reg_AraC-type_HTH"/>
</dbReference>
<evidence type="ECO:0000256" key="3">
    <source>
        <dbReference type="ARBA" id="ARBA00023163"/>
    </source>
</evidence>
<organism evidence="5 6">
    <name type="scientific">Pedobacter hiemivivus</name>
    <dbReference type="NCBI Taxonomy" id="2530454"/>
    <lineage>
        <taxon>Bacteria</taxon>
        <taxon>Pseudomonadati</taxon>
        <taxon>Bacteroidota</taxon>
        <taxon>Sphingobacteriia</taxon>
        <taxon>Sphingobacteriales</taxon>
        <taxon>Sphingobacteriaceae</taxon>
        <taxon>Pedobacter</taxon>
    </lineage>
</organism>
<gene>
    <name evidence="5" type="ORF">EZ444_02780</name>
</gene>
<dbReference type="InterPro" id="IPR009057">
    <property type="entry name" value="Homeodomain-like_sf"/>
</dbReference>